<sequence>MTRREFFSLLRTLLLMLLVAVLLLNIWFSQTRDEHWQEPVTAWIYPINADGNSMTQAWIDQLTDQHFEDMERFFDREARRYRLGLERPIHLRLAAQIEAIPPDIPLEPSIVDAVIWALKMRYWVWRHDDTPREPRAIRIFIRFYAEDNPGPMQHSLGLQKGLIGLVNGFAGEEHAGRNNLVAAHELLHTLGATDKYDMDTLEPIWPDGYADPTQYPLYPQTRAEIMSGRLQVSPGWLMLPPNLDHAVIGPATAIEINWLAAPP</sequence>
<dbReference type="AlphaFoldDB" id="A0A063XZZ9"/>
<evidence type="ECO:0000313" key="2">
    <source>
        <dbReference type="Proteomes" id="UP000027318"/>
    </source>
</evidence>
<dbReference type="STRING" id="267850.ADINL_2153"/>
<dbReference type="Proteomes" id="UP000027318">
    <property type="component" value="Unassembled WGS sequence"/>
</dbReference>
<comment type="caution">
    <text evidence="1">The sequence shown here is derived from an EMBL/GenBank/DDBJ whole genome shotgun (WGS) entry which is preliminary data.</text>
</comment>
<name>A0A063XZZ9_9GAMM</name>
<reference evidence="1 2" key="1">
    <citation type="journal article" date="2005" name="Int. J. Syst. Evol. Microbiol.">
        <title>Nitrincola lacisaponensis gen. nov., sp. nov., a novel alkaliphilic bacterium isolated from an alkaline, saline lake.</title>
        <authorList>
            <person name="Dimitriu P.A."/>
            <person name="Shukla S.K."/>
            <person name="Conradt J."/>
            <person name="Marquez M.C."/>
            <person name="Ventosa A."/>
            <person name="Maglia A."/>
            <person name="Peyton B.M."/>
            <person name="Pinkart H.C."/>
            <person name="Mormile M.R."/>
        </authorList>
    </citation>
    <scope>NUCLEOTIDE SEQUENCE [LARGE SCALE GENOMIC DNA]</scope>
    <source>
        <strain evidence="1 2">4CA</strain>
    </source>
</reference>
<keyword evidence="2" id="KW-1185">Reference proteome</keyword>
<proteinExistence type="predicted"/>
<protein>
    <submittedName>
        <fullName evidence="1">Uncharacterized protein</fullName>
    </submittedName>
</protein>
<dbReference type="PATRIC" id="fig|267850.7.peg.2121"/>
<gene>
    <name evidence="1" type="ORF">ADINL_2153</name>
</gene>
<dbReference type="OrthoDB" id="5523793at2"/>
<evidence type="ECO:0000313" key="1">
    <source>
        <dbReference type="EMBL" id="KDE39024.1"/>
    </source>
</evidence>
<dbReference type="EMBL" id="JMSZ01000032">
    <property type="protein sequence ID" value="KDE39024.1"/>
    <property type="molecule type" value="Genomic_DNA"/>
</dbReference>
<organism evidence="1 2">
    <name type="scientific">Nitrincola lacisaponensis</name>
    <dbReference type="NCBI Taxonomy" id="267850"/>
    <lineage>
        <taxon>Bacteria</taxon>
        <taxon>Pseudomonadati</taxon>
        <taxon>Pseudomonadota</taxon>
        <taxon>Gammaproteobacteria</taxon>
        <taxon>Oceanospirillales</taxon>
        <taxon>Oceanospirillaceae</taxon>
        <taxon>Nitrincola</taxon>
    </lineage>
</organism>
<accession>A0A063XZZ9</accession>
<dbReference type="RefSeq" id="WP_051632731.1">
    <property type="nucleotide sequence ID" value="NZ_JBKBNO010000013.1"/>
</dbReference>